<dbReference type="Pfam" id="PF20772">
    <property type="entry name" value="TACO1_YebC_N"/>
    <property type="match status" value="1"/>
</dbReference>
<proteinExistence type="inferred from homology"/>
<dbReference type="EMBL" id="JBHFEH010000012">
    <property type="protein sequence ID" value="KAL2055292.1"/>
    <property type="molecule type" value="Genomic_DNA"/>
</dbReference>
<organism evidence="4 5">
    <name type="scientific">Lepraria finkii</name>
    <dbReference type="NCBI Taxonomy" id="1340010"/>
    <lineage>
        <taxon>Eukaryota</taxon>
        <taxon>Fungi</taxon>
        <taxon>Dikarya</taxon>
        <taxon>Ascomycota</taxon>
        <taxon>Pezizomycotina</taxon>
        <taxon>Lecanoromycetes</taxon>
        <taxon>OSLEUM clade</taxon>
        <taxon>Lecanoromycetidae</taxon>
        <taxon>Lecanorales</taxon>
        <taxon>Lecanorineae</taxon>
        <taxon>Stereocaulaceae</taxon>
        <taxon>Lepraria</taxon>
    </lineage>
</organism>
<evidence type="ECO:0000313" key="4">
    <source>
        <dbReference type="EMBL" id="KAL2055292.1"/>
    </source>
</evidence>
<accession>A0ABR4BCX4</accession>
<gene>
    <name evidence="4" type="ORF">ABVK25_004630</name>
</gene>
<dbReference type="InterPro" id="IPR002876">
    <property type="entry name" value="Transcrip_reg_TACO1-like"/>
</dbReference>
<dbReference type="Gene3D" id="1.10.10.200">
    <property type="match status" value="1"/>
</dbReference>
<dbReference type="Proteomes" id="UP001590951">
    <property type="component" value="Unassembled WGS sequence"/>
</dbReference>
<dbReference type="InterPro" id="IPR029072">
    <property type="entry name" value="YebC-like"/>
</dbReference>
<dbReference type="PANTHER" id="PTHR12532:SF0">
    <property type="entry name" value="TRANSLATIONAL ACTIVATOR OF CYTOCHROME C OXIDASE 1"/>
    <property type="match status" value="1"/>
</dbReference>
<feature type="domain" description="TACO1/YebC-like second and third" evidence="2">
    <location>
        <begin position="110"/>
        <end position="267"/>
    </location>
</feature>
<sequence>MFMNAKRVCRTLQLRGSRCFSVTNVLLSGHNRWSKIKHDKAKEDASVTKQRSAIATELALVSKQHGPDPNMNPRLATAVTAAKKIGFPKASIENAIARGQGVSPNGAALENLTIEAMVPPSVAVIIECQTDSKLRTLADLRLAVKEAGGSVTPTNHLFERKGRIVFEKSEETDEVDIMDQAIEAGAIDVDITSEDGTEEVVLLTESTQTTAVAGAMTQSSGLRLKSSEIIWDPKEDMMVDVNSTEALGDFLERIHDNPSVQDVYTNAN</sequence>
<dbReference type="SUPFAM" id="SSF75625">
    <property type="entry name" value="YebC-like"/>
    <property type="match status" value="1"/>
</dbReference>
<dbReference type="PANTHER" id="PTHR12532">
    <property type="entry name" value="TRANSLATIONAL ACTIVATOR OF CYTOCHROME C OXIDASE 1"/>
    <property type="match status" value="1"/>
</dbReference>
<comment type="similarity">
    <text evidence="1">Belongs to the TACO1 family.</text>
</comment>
<dbReference type="InterPro" id="IPR049083">
    <property type="entry name" value="TACO1_YebC_N"/>
</dbReference>
<evidence type="ECO:0000259" key="3">
    <source>
        <dbReference type="Pfam" id="PF20772"/>
    </source>
</evidence>
<feature type="domain" description="TACO1/YebC-like N-terminal" evidence="3">
    <location>
        <begin position="31"/>
        <end position="101"/>
    </location>
</feature>
<evidence type="ECO:0000259" key="2">
    <source>
        <dbReference type="Pfam" id="PF01709"/>
    </source>
</evidence>
<dbReference type="InterPro" id="IPR026564">
    <property type="entry name" value="Transcrip_reg_TACO1-like_dom3"/>
</dbReference>
<name>A0ABR4BCX4_9LECA</name>
<dbReference type="InterPro" id="IPR048300">
    <property type="entry name" value="TACO1_YebC-like_2nd/3rd_dom"/>
</dbReference>
<keyword evidence="5" id="KW-1185">Reference proteome</keyword>
<reference evidence="4 5" key="1">
    <citation type="submission" date="2024-09" db="EMBL/GenBank/DDBJ databases">
        <title>Rethinking Asexuality: The Enigmatic Case of Functional Sexual Genes in Lepraria (Stereocaulaceae).</title>
        <authorList>
            <person name="Doellman M."/>
            <person name="Sun Y."/>
            <person name="Barcenas-Pena A."/>
            <person name="Lumbsch H.T."/>
            <person name="Grewe F."/>
        </authorList>
    </citation>
    <scope>NUCLEOTIDE SEQUENCE [LARGE SCALE GENOMIC DNA]</scope>
    <source>
        <strain evidence="4 5">Grewe 0041</strain>
    </source>
</reference>
<evidence type="ECO:0000256" key="1">
    <source>
        <dbReference type="ARBA" id="ARBA00008724"/>
    </source>
</evidence>
<protein>
    <submittedName>
        <fullName evidence="4">Uncharacterized protein</fullName>
    </submittedName>
</protein>
<evidence type="ECO:0000313" key="5">
    <source>
        <dbReference type="Proteomes" id="UP001590951"/>
    </source>
</evidence>
<dbReference type="InterPro" id="IPR017856">
    <property type="entry name" value="Integrase-like_N"/>
</dbReference>
<dbReference type="Gene3D" id="3.30.70.980">
    <property type="match status" value="2"/>
</dbReference>
<comment type="caution">
    <text evidence="4">The sequence shown here is derived from an EMBL/GenBank/DDBJ whole genome shotgun (WGS) entry which is preliminary data.</text>
</comment>
<dbReference type="Pfam" id="PF01709">
    <property type="entry name" value="Transcrip_reg"/>
    <property type="match status" value="1"/>
</dbReference>